<keyword evidence="3" id="KW-0808">Transferase</keyword>
<feature type="transmembrane region" description="Helical" evidence="1">
    <location>
        <begin position="116"/>
        <end position="136"/>
    </location>
</feature>
<evidence type="ECO:0000256" key="1">
    <source>
        <dbReference type="SAM" id="Phobius"/>
    </source>
</evidence>
<sequence>MPRKERTSARIRSKSPRIFAVEMLRLLTIVGIAIFHTFLPAFESVLGYGPWPTVPNVPISAVTGTLWAVWLVMMIKFVGAWGNHIFFMISGYFLIPRMMRDSFETGYWRRQAGATVRRVAQVLATVAFYTLIMLAVDRFVAPVASAGWKEWFLLGLEFIWIYTLVVALAPAAAWLLARIARWNATVLVALAAVAMMLVYALNAYVAFTSTGSFALLDWRKWMGALSYAVSFMLAGLVGHAIRRARGVVAGDGREGVGYGREAGREKSGRPLWMRAGVWAWTLAAVLAVLSAVVAWAVAKGDYPLMYRLSFKSTSAFSFVLAVCSLMIAVTRGRSDDVRDDGVRDATTALPAAAPSHFHNAVQALASGILGFYVVQSLAGGLWKPLCERAMAPALANAALVGGQAARFGWLIVWFALGIAFSVAFVAVVCVCDRCIRQPLLRVLKLSR</sequence>
<feature type="transmembrane region" description="Helical" evidence="1">
    <location>
        <begin position="151"/>
        <end position="177"/>
    </location>
</feature>
<keyword evidence="4" id="KW-1185">Reference proteome</keyword>
<reference evidence="3 4" key="1">
    <citation type="submission" date="2014-03" db="EMBL/GenBank/DDBJ databases">
        <title>Genomics of Bifidobacteria.</title>
        <authorList>
            <person name="Ventura M."/>
            <person name="Milani C."/>
            <person name="Lugli G.A."/>
        </authorList>
    </citation>
    <scope>NUCLEOTIDE SEQUENCE [LARGE SCALE GENOMIC DNA]</scope>
    <source>
        <strain evidence="3 4">LMG 21811</strain>
    </source>
</reference>
<keyword evidence="1" id="KW-1133">Transmembrane helix</keyword>
<proteinExistence type="predicted"/>
<dbReference type="STRING" id="78346.BRUM_0626"/>
<feature type="transmembrane region" description="Helical" evidence="1">
    <location>
        <begin position="310"/>
        <end position="329"/>
    </location>
</feature>
<evidence type="ECO:0000313" key="3">
    <source>
        <dbReference type="EMBL" id="KFI87485.1"/>
    </source>
</evidence>
<dbReference type="InterPro" id="IPR002656">
    <property type="entry name" value="Acyl_transf_3_dom"/>
</dbReference>
<dbReference type="GO" id="GO:0016747">
    <property type="term" value="F:acyltransferase activity, transferring groups other than amino-acyl groups"/>
    <property type="evidence" value="ECO:0007669"/>
    <property type="project" value="InterPro"/>
</dbReference>
<feature type="transmembrane region" description="Helical" evidence="1">
    <location>
        <begin position="184"/>
        <end position="201"/>
    </location>
</feature>
<dbReference type="Proteomes" id="UP000029078">
    <property type="component" value="Unassembled WGS sequence"/>
</dbReference>
<dbReference type="AlphaFoldDB" id="A0A087CW35"/>
<accession>A0A087CW35</accession>
<feature type="transmembrane region" description="Helical" evidence="1">
    <location>
        <begin position="407"/>
        <end position="431"/>
    </location>
</feature>
<gene>
    <name evidence="3" type="ORF">BRUM_0626</name>
</gene>
<evidence type="ECO:0000259" key="2">
    <source>
        <dbReference type="Pfam" id="PF01757"/>
    </source>
</evidence>
<feature type="transmembrane region" description="Helical" evidence="1">
    <location>
        <begin position="221"/>
        <end position="241"/>
    </location>
</feature>
<organism evidence="3 4">
    <name type="scientific">Bifidobacterium ruminantium</name>
    <dbReference type="NCBI Taxonomy" id="78346"/>
    <lineage>
        <taxon>Bacteria</taxon>
        <taxon>Bacillati</taxon>
        <taxon>Actinomycetota</taxon>
        <taxon>Actinomycetes</taxon>
        <taxon>Bifidobacteriales</taxon>
        <taxon>Bifidobacteriaceae</taxon>
        <taxon>Bifidobacterium</taxon>
    </lineage>
</organism>
<feature type="transmembrane region" description="Helical" evidence="1">
    <location>
        <begin position="363"/>
        <end position="382"/>
    </location>
</feature>
<keyword evidence="1" id="KW-0472">Membrane</keyword>
<feature type="transmembrane region" description="Helical" evidence="1">
    <location>
        <begin position="21"/>
        <end position="42"/>
    </location>
</feature>
<protein>
    <submittedName>
        <fullName evidence="3">Acyltransferase domain-containing protein</fullName>
    </submittedName>
</protein>
<dbReference type="Pfam" id="PF01757">
    <property type="entry name" value="Acyl_transf_3"/>
    <property type="match status" value="1"/>
</dbReference>
<feature type="transmembrane region" description="Helical" evidence="1">
    <location>
        <begin position="277"/>
        <end position="298"/>
    </location>
</feature>
<evidence type="ECO:0000313" key="4">
    <source>
        <dbReference type="Proteomes" id="UP000029078"/>
    </source>
</evidence>
<dbReference type="EMBL" id="JGZL01000012">
    <property type="protein sequence ID" value="KFI87485.1"/>
    <property type="molecule type" value="Genomic_DNA"/>
</dbReference>
<keyword evidence="1" id="KW-0812">Transmembrane</keyword>
<dbReference type="eggNOG" id="ENOG5033Z5Y">
    <property type="taxonomic scope" value="Bacteria"/>
</dbReference>
<name>A0A087CW35_BIFRU</name>
<keyword evidence="3" id="KW-0012">Acyltransferase</keyword>
<feature type="domain" description="Acyltransferase 3" evidence="2">
    <location>
        <begin position="20"/>
        <end position="425"/>
    </location>
</feature>
<feature type="transmembrane region" description="Helical" evidence="1">
    <location>
        <begin position="67"/>
        <end position="95"/>
    </location>
</feature>
<comment type="caution">
    <text evidence="3">The sequence shown here is derived from an EMBL/GenBank/DDBJ whole genome shotgun (WGS) entry which is preliminary data.</text>
</comment>